<dbReference type="PANTHER" id="PTHR35306:SF1">
    <property type="entry name" value="VQ DOMAIN-CONTAINING PROTEIN"/>
    <property type="match status" value="1"/>
</dbReference>
<proteinExistence type="predicted"/>
<dbReference type="PANTHER" id="PTHR35306">
    <property type="entry name" value="BNAA03G57290D PROTEIN"/>
    <property type="match status" value="1"/>
</dbReference>
<dbReference type="InterPro" id="IPR028322">
    <property type="entry name" value="PNRC-like_rgn"/>
</dbReference>
<organism evidence="1 2">
    <name type="scientific">Vanilla planifolia</name>
    <name type="common">Vanilla</name>
    <dbReference type="NCBI Taxonomy" id="51239"/>
    <lineage>
        <taxon>Eukaryota</taxon>
        <taxon>Viridiplantae</taxon>
        <taxon>Streptophyta</taxon>
        <taxon>Embryophyta</taxon>
        <taxon>Tracheophyta</taxon>
        <taxon>Spermatophyta</taxon>
        <taxon>Magnoliopsida</taxon>
        <taxon>Liliopsida</taxon>
        <taxon>Asparagales</taxon>
        <taxon>Orchidaceae</taxon>
        <taxon>Vanilloideae</taxon>
        <taxon>Vanilleae</taxon>
        <taxon>Vanilla</taxon>
    </lineage>
</organism>
<protein>
    <submittedName>
        <fullName evidence="1">Uncharacterized protein</fullName>
    </submittedName>
</protein>
<sequence length="191" mass="20927">METVVVVARHQNQSVPRRRLKKSDRFGSNLFGNLKGISCRSFQPCIGILPSRALGVSCSFLTQATQNPFFHSEPPKPSSRVHPSVVSAKSSPTKVSSVFYDQTCSERWAGPTYSNSPPPTSLPMPNFSLRQKRSLSLELPVDRSGIALQQGTKSAPASPTWDSPVVSRNSFLNNASATKNLRRILNLDLSD</sequence>
<dbReference type="Proteomes" id="UP000636800">
    <property type="component" value="Chromosome 6"/>
</dbReference>
<reference evidence="1 2" key="1">
    <citation type="journal article" date="2020" name="Nat. Food">
        <title>A phased Vanilla planifolia genome enables genetic improvement of flavour and production.</title>
        <authorList>
            <person name="Hasing T."/>
            <person name="Tang H."/>
            <person name="Brym M."/>
            <person name="Khazi F."/>
            <person name="Huang T."/>
            <person name="Chambers A.H."/>
        </authorList>
    </citation>
    <scope>NUCLEOTIDE SEQUENCE [LARGE SCALE GENOMIC DNA]</scope>
    <source>
        <tissue evidence="1">Leaf</tissue>
    </source>
</reference>
<dbReference type="Pfam" id="PF15365">
    <property type="entry name" value="PNRC"/>
    <property type="match status" value="1"/>
</dbReference>
<gene>
    <name evidence="1" type="ORF">HPP92_013967</name>
</gene>
<dbReference type="EMBL" id="JADCNL010000006">
    <property type="protein sequence ID" value="KAG0477126.1"/>
    <property type="molecule type" value="Genomic_DNA"/>
</dbReference>
<evidence type="ECO:0000313" key="2">
    <source>
        <dbReference type="Proteomes" id="UP000636800"/>
    </source>
</evidence>
<keyword evidence="2" id="KW-1185">Reference proteome</keyword>
<accession>A0A835QPE3</accession>
<evidence type="ECO:0000313" key="1">
    <source>
        <dbReference type="EMBL" id="KAG0477126.1"/>
    </source>
</evidence>
<dbReference type="AlphaFoldDB" id="A0A835QPE3"/>
<comment type="caution">
    <text evidence="1">The sequence shown here is derived from an EMBL/GenBank/DDBJ whole genome shotgun (WGS) entry which is preliminary data.</text>
</comment>
<dbReference type="OrthoDB" id="270392at2759"/>
<dbReference type="GO" id="GO:0016071">
    <property type="term" value="P:mRNA metabolic process"/>
    <property type="evidence" value="ECO:0007669"/>
    <property type="project" value="UniProtKB-ARBA"/>
</dbReference>
<name>A0A835QPE3_VANPL</name>